<sequence length="222" mass="24358">MAPLVVLQRDIHDCRACPRLVEWRERVAVEKRAAFRDDHYWGKPISGFGDPAARIVILGLAPAAHGANRTGRMFTGDRSGDWLFRAMHRAGLANQAESVSADDGLALTDAWVTSAVKCAPPLNKPTIDERDACQPFLVRELGALTEAKVIICLGTFGFDAALRHFGIRPKPKFGHGVEVQVPDGPMLLGCYHVSQQNTFTKRLTEPMLDDVFARARTIADGV</sequence>
<evidence type="ECO:0000259" key="10">
    <source>
        <dbReference type="SMART" id="SM00986"/>
    </source>
</evidence>
<keyword evidence="7" id="KW-0234">DNA repair</keyword>
<evidence type="ECO:0000256" key="9">
    <source>
        <dbReference type="ARBA" id="ARBA00023887"/>
    </source>
</evidence>
<protein>
    <recommendedName>
        <fullName evidence="9">Type-5 uracil-DNA glycosylase</fullName>
    </recommendedName>
</protein>
<dbReference type="InterPro" id="IPR051536">
    <property type="entry name" value="UDG_Type-4/5"/>
</dbReference>
<dbReference type="InterPro" id="IPR044147">
    <property type="entry name" value="UdgB-like"/>
</dbReference>
<dbReference type="Pfam" id="PF03167">
    <property type="entry name" value="UDG"/>
    <property type="match status" value="1"/>
</dbReference>
<gene>
    <name evidence="11" type="ORF">YM304_10010</name>
</gene>
<keyword evidence="3" id="KW-0227">DNA damage</keyword>
<evidence type="ECO:0000313" key="11">
    <source>
        <dbReference type="EMBL" id="BAN01315.1"/>
    </source>
</evidence>
<dbReference type="Proteomes" id="UP000011863">
    <property type="component" value="Chromosome"/>
</dbReference>
<keyword evidence="11" id="KW-0326">Glycosidase</keyword>
<dbReference type="InterPro" id="IPR005122">
    <property type="entry name" value="Uracil-DNA_glycosylase-like"/>
</dbReference>
<keyword evidence="4 11" id="KW-0378">Hydrolase</keyword>
<dbReference type="KEGG" id="aym:YM304_10010"/>
<evidence type="ECO:0000256" key="1">
    <source>
        <dbReference type="ARBA" id="ARBA00022485"/>
    </source>
</evidence>
<evidence type="ECO:0000256" key="3">
    <source>
        <dbReference type="ARBA" id="ARBA00022763"/>
    </source>
</evidence>
<dbReference type="AlphaFoldDB" id="A0A6C7E835"/>
<evidence type="ECO:0000256" key="2">
    <source>
        <dbReference type="ARBA" id="ARBA00022723"/>
    </source>
</evidence>
<dbReference type="SMART" id="SM00986">
    <property type="entry name" value="UDG"/>
    <property type="match status" value="1"/>
</dbReference>
<feature type="domain" description="Uracil-DNA glycosylase-like" evidence="10">
    <location>
        <begin position="46"/>
        <end position="212"/>
    </location>
</feature>
<dbReference type="GO" id="GO:0046872">
    <property type="term" value="F:metal ion binding"/>
    <property type="evidence" value="ECO:0007669"/>
    <property type="project" value="UniProtKB-KW"/>
</dbReference>
<keyword evidence="6" id="KW-0411">Iron-sulfur</keyword>
<keyword evidence="1" id="KW-0004">4Fe-4S</keyword>
<accession>A0A6C7E835</accession>
<dbReference type="GO" id="GO:0006284">
    <property type="term" value="P:base-excision repair"/>
    <property type="evidence" value="ECO:0007669"/>
    <property type="project" value="InterPro"/>
</dbReference>
<proteinExistence type="inferred from homology"/>
<name>A0A6C7E835_ILUCY</name>
<keyword evidence="5" id="KW-0408">Iron</keyword>
<keyword evidence="2" id="KW-0479">Metal-binding</keyword>
<evidence type="ECO:0000313" key="12">
    <source>
        <dbReference type="Proteomes" id="UP000011863"/>
    </source>
</evidence>
<comment type="similarity">
    <text evidence="8">Belongs to the uracil-DNA glycosylase (UDG) superfamily. Type 5 (UDGb) family.</text>
</comment>
<dbReference type="PANTHER" id="PTHR33693">
    <property type="entry name" value="TYPE-5 URACIL-DNA GLYCOSYLASE"/>
    <property type="match status" value="1"/>
</dbReference>
<evidence type="ECO:0000256" key="8">
    <source>
        <dbReference type="ARBA" id="ARBA00023779"/>
    </source>
</evidence>
<evidence type="ECO:0000256" key="6">
    <source>
        <dbReference type="ARBA" id="ARBA00023014"/>
    </source>
</evidence>
<dbReference type="GO" id="GO:0051539">
    <property type="term" value="F:4 iron, 4 sulfur cluster binding"/>
    <property type="evidence" value="ECO:0007669"/>
    <property type="project" value="UniProtKB-KW"/>
</dbReference>
<dbReference type="SMART" id="SM00987">
    <property type="entry name" value="UreE_C"/>
    <property type="match status" value="1"/>
</dbReference>
<organism evidence="11 12">
    <name type="scientific">Ilumatobacter coccineus (strain NBRC 103263 / KCTC 29153 / YM16-304)</name>
    <dbReference type="NCBI Taxonomy" id="1313172"/>
    <lineage>
        <taxon>Bacteria</taxon>
        <taxon>Bacillati</taxon>
        <taxon>Actinomycetota</taxon>
        <taxon>Acidimicrobiia</taxon>
        <taxon>Acidimicrobiales</taxon>
        <taxon>Ilumatobacteraceae</taxon>
        <taxon>Ilumatobacter</taxon>
    </lineage>
</organism>
<evidence type="ECO:0000256" key="4">
    <source>
        <dbReference type="ARBA" id="ARBA00022801"/>
    </source>
</evidence>
<dbReference type="GO" id="GO:0033958">
    <property type="term" value="F:DNA-deoxyinosine glycosylase activity"/>
    <property type="evidence" value="ECO:0007669"/>
    <property type="project" value="InterPro"/>
</dbReference>
<keyword evidence="12" id="KW-1185">Reference proteome</keyword>
<dbReference type="InterPro" id="IPR036895">
    <property type="entry name" value="Uracil-DNA_glycosylase-like_sf"/>
</dbReference>
<dbReference type="GO" id="GO:0004844">
    <property type="term" value="F:uracil DNA N-glycosylase activity"/>
    <property type="evidence" value="ECO:0007669"/>
    <property type="project" value="InterPro"/>
</dbReference>
<dbReference type="Gene3D" id="3.40.470.10">
    <property type="entry name" value="Uracil-DNA glycosylase-like domain"/>
    <property type="match status" value="1"/>
</dbReference>
<evidence type="ECO:0000256" key="5">
    <source>
        <dbReference type="ARBA" id="ARBA00023004"/>
    </source>
</evidence>
<evidence type="ECO:0000256" key="7">
    <source>
        <dbReference type="ARBA" id="ARBA00023204"/>
    </source>
</evidence>
<dbReference type="EMBL" id="AP012057">
    <property type="protein sequence ID" value="BAN01315.1"/>
    <property type="molecule type" value="Genomic_DNA"/>
</dbReference>
<dbReference type="CDD" id="cd10031">
    <property type="entry name" value="UDG-F5_TTUDGB_like"/>
    <property type="match status" value="1"/>
</dbReference>
<dbReference type="PANTHER" id="PTHR33693:SF3">
    <property type="entry name" value="TYPE-5 URACIL-DNA GLYCOSYLASE"/>
    <property type="match status" value="1"/>
</dbReference>
<reference evidence="11 12" key="1">
    <citation type="journal article" date="2013" name="Int. J. Syst. Evol. Microbiol.">
        <title>Ilumatobacter nonamiense sp. nov. and Ilumatobacter coccineum sp. nov., isolated from seashore sand.</title>
        <authorList>
            <person name="Matsumoto A."/>
            <person name="Kasai H."/>
            <person name="Matsuo Y."/>
            <person name="Shizuri Y."/>
            <person name="Ichikawa N."/>
            <person name="Fujita N."/>
            <person name="Omura S."/>
            <person name="Takahashi Y."/>
        </authorList>
    </citation>
    <scope>NUCLEOTIDE SEQUENCE [LARGE SCALE GENOMIC DNA]</scope>
    <source>
        <strain evidence="12">NBRC 103263 / KCTC 29153 / YM16-304</strain>
    </source>
</reference>
<dbReference type="SUPFAM" id="SSF52141">
    <property type="entry name" value="Uracil-DNA glycosylase-like"/>
    <property type="match status" value="1"/>
</dbReference>